<evidence type="ECO:0000313" key="1">
    <source>
        <dbReference type="EMBL" id="KKN21706.1"/>
    </source>
</evidence>
<dbReference type="EMBL" id="LAZR01003125">
    <property type="protein sequence ID" value="KKN21706.1"/>
    <property type="molecule type" value="Genomic_DNA"/>
</dbReference>
<proteinExistence type="predicted"/>
<gene>
    <name evidence="1" type="ORF">LCGC14_0922460</name>
</gene>
<organism evidence="1">
    <name type="scientific">marine sediment metagenome</name>
    <dbReference type="NCBI Taxonomy" id="412755"/>
    <lineage>
        <taxon>unclassified sequences</taxon>
        <taxon>metagenomes</taxon>
        <taxon>ecological metagenomes</taxon>
    </lineage>
</organism>
<comment type="caution">
    <text evidence="1">The sequence shown here is derived from an EMBL/GenBank/DDBJ whole genome shotgun (WGS) entry which is preliminary data.</text>
</comment>
<name>A0A0F9R916_9ZZZZ</name>
<dbReference type="AlphaFoldDB" id="A0A0F9R916"/>
<protein>
    <submittedName>
        <fullName evidence="1">Uncharacterized protein</fullName>
    </submittedName>
</protein>
<reference evidence="1" key="1">
    <citation type="journal article" date="2015" name="Nature">
        <title>Complex archaea that bridge the gap between prokaryotes and eukaryotes.</title>
        <authorList>
            <person name="Spang A."/>
            <person name="Saw J.H."/>
            <person name="Jorgensen S.L."/>
            <person name="Zaremba-Niedzwiedzka K."/>
            <person name="Martijn J."/>
            <person name="Lind A.E."/>
            <person name="van Eijk R."/>
            <person name="Schleper C."/>
            <person name="Guy L."/>
            <person name="Ettema T.J."/>
        </authorList>
    </citation>
    <scope>NUCLEOTIDE SEQUENCE</scope>
</reference>
<sequence>MTEVKEGWTWLRNSPKWHCFIDGRSICKKFMLWINPELEQGKDDSPDNCKACMKALAKRKLN</sequence>
<accession>A0A0F9R916</accession>